<dbReference type="PANTHER" id="PTHR30576:SF10">
    <property type="entry name" value="SLL5057 PROTEIN"/>
    <property type="match status" value="1"/>
</dbReference>
<evidence type="ECO:0000256" key="4">
    <source>
        <dbReference type="ARBA" id="ARBA00022692"/>
    </source>
</evidence>
<feature type="transmembrane region" description="Helical" evidence="8">
    <location>
        <begin position="109"/>
        <end position="127"/>
    </location>
</feature>
<dbReference type="Proteomes" id="UP000437736">
    <property type="component" value="Unassembled WGS sequence"/>
</dbReference>
<keyword evidence="5 8" id="KW-1133">Transmembrane helix</keyword>
<gene>
    <name evidence="10" type="ORF">GHK86_04600</name>
</gene>
<evidence type="ECO:0000256" key="1">
    <source>
        <dbReference type="ARBA" id="ARBA00004141"/>
    </source>
</evidence>
<comment type="subcellular location">
    <subcellularLocation>
        <location evidence="1">Membrane</location>
        <topology evidence="1">Multi-pass membrane protein</topology>
    </subcellularLocation>
</comment>
<proteinExistence type="inferred from homology"/>
<feature type="region of interest" description="Disordered" evidence="7">
    <location>
        <begin position="1"/>
        <end position="27"/>
    </location>
</feature>
<evidence type="ECO:0000256" key="3">
    <source>
        <dbReference type="ARBA" id="ARBA00022679"/>
    </source>
</evidence>
<evidence type="ECO:0000313" key="10">
    <source>
        <dbReference type="EMBL" id="MST32005.1"/>
    </source>
</evidence>
<comment type="caution">
    <text evidence="10">The sequence shown here is derived from an EMBL/GenBank/DDBJ whole genome shotgun (WGS) entry which is preliminary data.</text>
</comment>
<dbReference type="InterPro" id="IPR017475">
    <property type="entry name" value="EPS_sugar_tfrase"/>
</dbReference>
<keyword evidence="11" id="KW-1185">Reference proteome</keyword>
<evidence type="ECO:0000256" key="8">
    <source>
        <dbReference type="SAM" id="Phobius"/>
    </source>
</evidence>
<protein>
    <submittedName>
        <fullName evidence="10">Exopolysaccharide biosynthesis polyprenyl glycosylphosphotransferase</fullName>
    </submittedName>
</protein>
<dbReference type="Gene3D" id="3.40.50.720">
    <property type="entry name" value="NAD(P)-binding Rossmann-like Domain"/>
    <property type="match status" value="1"/>
</dbReference>
<feature type="domain" description="Bacterial sugar transferase" evidence="9">
    <location>
        <begin position="299"/>
        <end position="486"/>
    </location>
</feature>
<comment type="similarity">
    <text evidence="2">Belongs to the bacterial sugar transferase family.</text>
</comment>
<dbReference type="NCBIfam" id="TIGR03025">
    <property type="entry name" value="EPS_sugtrans"/>
    <property type="match status" value="1"/>
</dbReference>
<keyword evidence="4 8" id="KW-0812">Transmembrane</keyword>
<dbReference type="PANTHER" id="PTHR30576">
    <property type="entry name" value="COLANIC BIOSYNTHESIS UDP-GLUCOSE LIPID CARRIER TRANSFERASE"/>
    <property type="match status" value="1"/>
</dbReference>
<dbReference type="InterPro" id="IPR003362">
    <property type="entry name" value="Bact_transf"/>
</dbReference>
<evidence type="ECO:0000256" key="5">
    <source>
        <dbReference type="ARBA" id="ARBA00022989"/>
    </source>
</evidence>
<dbReference type="Pfam" id="PF02397">
    <property type="entry name" value="Bac_transf"/>
    <property type="match status" value="1"/>
</dbReference>
<organism evidence="10 11">
    <name type="scientific">Acidiferrimicrobium australe</name>
    <dbReference type="NCBI Taxonomy" id="2664430"/>
    <lineage>
        <taxon>Bacteria</taxon>
        <taxon>Bacillati</taxon>
        <taxon>Actinomycetota</taxon>
        <taxon>Acidimicrobiia</taxon>
        <taxon>Acidimicrobiales</taxon>
        <taxon>Acidimicrobiaceae</taxon>
        <taxon>Acidiferrimicrobium</taxon>
    </lineage>
</organism>
<dbReference type="EMBL" id="WJHE01000196">
    <property type="protein sequence ID" value="MST32005.1"/>
    <property type="molecule type" value="Genomic_DNA"/>
</dbReference>
<name>A0ABW9QQA8_9ACTN</name>
<evidence type="ECO:0000256" key="7">
    <source>
        <dbReference type="SAM" id="MobiDB-lite"/>
    </source>
</evidence>
<accession>A0ABW9QQA8</accession>
<dbReference type="SUPFAM" id="SSF51735">
    <property type="entry name" value="NAD(P)-binding Rossmann-fold domains"/>
    <property type="match status" value="1"/>
</dbReference>
<feature type="transmembrane region" description="Helical" evidence="8">
    <location>
        <begin position="69"/>
        <end position="88"/>
    </location>
</feature>
<keyword evidence="6 8" id="KW-0472">Membrane</keyword>
<keyword evidence="3" id="KW-0808">Transferase</keyword>
<feature type="transmembrane region" description="Helical" evidence="8">
    <location>
        <begin position="139"/>
        <end position="159"/>
    </location>
</feature>
<sequence>MTSTELRPAALEPLSRHPERASGSTGIDHGHRLRLLPWALPFLLLADIAATVTATTVGLAASSALSPRALLPALVIDVPVALGFLTGYGLYRRARRRLVPSSFPDLSRLVHACLIGTTAAYILARVADRELGTARIPTEGAVIIAPAEIILLVVCRMVVRWAVTKRRSRVLVVGSGIVAGNILQRLTAIPYLEVVGYVDDNHGLEPHDSRPSARALGALQHVASIIEEHDVDHVLVAFSPVPESHVAALLRGLPGHVRISVVPRMFDLLSVRSSVDDLAGLPIIDVAPPELGLIDRTAKRSMDIVGSATALLLLAPVMIVIALLVRLTSPGPAIFRQQRTGRGGRPFHILKFRTMHVGSEGQRSRLITDNQGTGPLFKLHTDPRVTRLGRVLRATSLDELPQLVNVLKGDMSLVGPRPFIPLEARDIAGWAALRHTVRPGITGLWQICGRSDLPYDELRRLDYSYVASWSLGWDIRILWHTPASVLRRNGAY</sequence>
<reference evidence="10 11" key="1">
    <citation type="submission" date="2019-11" db="EMBL/GenBank/DDBJ databases">
        <title>Acidiferrimicrobium australis gen. nov., sp. nov., an acidophilic and obligately heterotrophic, member of the Actinobacteria that catalyses dissimilatory oxido- reduction of iron isolated from metal-rich acidic water in Chile.</title>
        <authorList>
            <person name="Gonzalez D."/>
            <person name="Huber K."/>
            <person name="Hedrich S."/>
            <person name="Rojas-Villalobos C."/>
            <person name="Quatrini R."/>
            <person name="Dinamarca M.A."/>
            <person name="Schwarz A."/>
            <person name="Canales C."/>
            <person name="Nancucheo I."/>
        </authorList>
    </citation>
    <scope>NUCLEOTIDE SEQUENCE [LARGE SCALE GENOMIC DNA]</scope>
    <source>
        <strain evidence="10 11">USS-CCA1</strain>
    </source>
</reference>
<feature type="transmembrane region" description="Helical" evidence="8">
    <location>
        <begin position="304"/>
        <end position="325"/>
    </location>
</feature>
<evidence type="ECO:0000256" key="2">
    <source>
        <dbReference type="ARBA" id="ARBA00006464"/>
    </source>
</evidence>
<feature type="transmembrane region" description="Helical" evidence="8">
    <location>
        <begin position="42"/>
        <end position="63"/>
    </location>
</feature>
<evidence type="ECO:0000259" key="9">
    <source>
        <dbReference type="Pfam" id="PF02397"/>
    </source>
</evidence>
<evidence type="ECO:0000313" key="11">
    <source>
        <dbReference type="Proteomes" id="UP000437736"/>
    </source>
</evidence>
<dbReference type="InterPro" id="IPR036291">
    <property type="entry name" value="NAD(P)-bd_dom_sf"/>
</dbReference>
<evidence type="ECO:0000256" key="6">
    <source>
        <dbReference type="ARBA" id="ARBA00023136"/>
    </source>
</evidence>